<dbReference type="Gene3D" id="3.40.50.1460">
    <property type="match status" value="1"/>
</dbReference>
<dbReference type="RefSeq" id="WP_146893237.1">
    <property type="nucleotide sequence ID" value="NZ_VORX01000004.1"/>
</dbReference>
<protein>
    <recommendedName>
        <fullName evidence="1">Peptidase C14 caspase domain-containing protein</fullName>
    </recommendedName>
</protein>
<keyword evidence="3" id="KW-1185">Reference proteome</keyword>
<evidence type="ECO:0000259" key="1">
    <source>
        <dbReference type="Pfam" id="PF00656"/>
    </source>
</evidence>
<dbReference type="SUPFAM" id="SSF52266">
    <property type="entry name" value="SGNH hydrolase"/>
    <property type="match status" value="1"/>
</dbReference>
<dbReference type="EMBL" id="VORX01000004">
    <property type="protein sequence ID" value="TXE07840.1"/>
    <property type="molecule type" value="Genomic_DNA"/>
</dbReference>
<evidence type="ECO:0000313" key="3">
    <source>
        <dbReference type="Proteomes" id="UP000321734"/>
    </source>
</evidence>
<dbReference type="InterPro" id="IPR036514">
    <property type="entry name" value="SGNH_hydro_sf"/>
</dbReference>
<dbReference type="InterPro" id="IPR011600">
    <property type="entry name" value="Pept_C14_caspase"/>
</dbReference>
<sequence>MKVFALLVGIDKYSGNPLNECVNDSNKLKAYLNSIKDRCEEVLIETLHDDQATKTAIVDKIKSHLYKAKDDDVAFFYYSGHGALESTDGLFPEEHDGTLDCLVPYSQTNTTSSDLLANKELRYLFHNMTHNPHLISVIDSCHSGNIVRSYVEESNNDNGAIRRLSGVFAPRPYKEFLFAGDKSVEIRNHGNLTLDIPYKNSIHLAACLSSESSWEDSKGGVFTNYLLQLLNATNGNLSYLDIARWSKMTLLKITSKKQTPKVTVQGEGKLSQNSSWLNFNPEGVKLMDGQVSNNKKLGWLYNKGMLLGIKEGAKIIVILDGEEIVGKVKTVHAEYAILELPMTAINKMDFNKSYPANTPWSTYDPLELYINNVDDDQEIADAVAKVLKQYEGVELVAKEEARFFVNCFNNMVYFSMPETEFQPLSKQIDYDSIKLEAELSNQLLSFIKWNHFYSLENPSMDFKISPIKVEANIGDGGWSDITNGILTINAETREKEDTNLFGTFQIRVRNISHEKLFIGVLTLNSDLSITSKPFDGNVIELSPKGTQGDSKLFYDHKEKDPSIAKVYFDPYKEVYNWSEEWFYYKFIINNYEDFSASIQNHSFLQPSLSPPLTITHPLRNAFENKAKGEGSSEELQEIRNRWGTCITRIELKNPTFNVITAGLKTFLDEYLESEELAPFIKELYFEDFWNGKEFEIQLKQNKFQSAEKATDSWVVKQLNKIYNTIRRRRFRKQRISGGNIVVAEGDSWFLYPRPGVKDTLDYIMNEYAVFSLADAGDDVADYIKNNELITKVGEIKPDFVLISGGGNDVLGSEIRSMLRKNVSNVQSVKDYIKEDILDAKMNFLDESYRLFFSKIKLLVPNVKIFIHGYDYIPGDRDKKIIEKGWANKYMIGAGIDNPIERDRVIHFLVDRFNDILKAYEEEFNFVGYVNNRKTVAYHEWMDEIHPNNIGYGKVAGNFLKKMKEFSSIN</sequence>
<dbReference type="PANTHER" id="PTHR48104">
    <property type="entry name" value="METACASPASE-4"/>
    <property type="match status" value="1"/>
</dbReference>
<organism evidence="2 3">
    <name type="scientific">Gelidibacter salicanalis</name>
    <dbReference type="NCBI Taxonomy" id="291193"/>
    <lineage>
        <taxon>Bacteria</taxon>
        <taxon>Pseudomonadati</taxon>
        <taxon>Bacteroidota</taxon>
        <taxon>Flavobacteriia</taxon>
        <taxon>Flavobacteriales</taxon>
        <taxon>Flavobacteriaceae</taxon>
        <taxon>Gelidibacter</taxon>
    </lineage>
</organism>
<dbReference type="AlphaFoldDB" id="A0A5C7AGI5"/>
<dbReference type="OrthoDB" id="2546654at2"/>
<accession>A0A5C7AGI5</accession>
<dbReference type="InterPro" id="IPR050452">
    <property type="entry name" value="Metacaspase"/>
</dbReference>
<evidence type="ECO:0000313" key="2">
    <source>
        <dbReference type="EMBL" id="TXE07840.1"/>
    </source>
</evidence>
<dbReference type="Gene3D" id="3.40.50.1110">
    <property type="entry name" value="SGNH hydrolase"/>
    <property type="match status" value="1"/>
</dbReference>
<dbReference type="GO" id="GO:0005737">
    <property type="term" value="C:cytoplasm"/>
    <property type="evidence" value="ECO:0007669"/>
    <property type="project" value="TreeGrafter"/>
</dbReference>
<reference evidence="2 3" key="1">
    <citation type="submission" date="2019-08" db="EMBL/GenBank/DDBJ databases">
        <title>Genome sequence of Gelidibacter salicanalis IC162T.</title>
        <authorList>
            <person name="Bowman J.P."/>
        </authorList>
    </citation>
    <scope>NUCLEOTIDE SEQUENCE [LARGE SCALE GENOMIC DNA]</scope>
    <source>
        <strain evidence="2 3">IC162</strain>
    </source>
</reference>
<comment type="caution">
    <text evidence="2">The sequence shown here is derived from an EMBL/GenBank/DDBJ whole genome shotgun (WGS) entry which is preliminary data.</text>
</comment>
<name>A0A5C7AGI5_9FLAO</name>
<dbReference type="Pfam" id="PF00656">
    <property type="entry name" value="Peptidase_C14"/>
    <property type="match status" value="1"/>
</dbReference>
<dbReference type="GO" id="GO:0004197">
    <property type="term" value="F:cysteine-type endopeptidase activity"/>
    <property type="evidence" value="ECO:0007669"/>
    <property type="project" value="InterPro"/>
</dbReference>
<dbReference type="Proteomes" id="UP000321734">
    <property type="component" value="Unassembled WGS sequence"/>
</dbReference>
<feature type="domain" description="Peptidase C14 caspase" evidence="1">
    <location>
        <begin position="4"/>
        <end position="263"/>
    </location>
</feature>
<dbReference type="SUPFAM" id="SSF52129">
    <property type="entry name" value="Caspase-like"/>
    <property type="match status" value="1"/>
</dbReference>
<dbReference type="GO" id="GO:0016788">
    <property type="term" value="F:hydrolase activity, acting on ester bonds"/>
    <property type="evidence" value="ECO:0007669"/>
    <property type="project" value="UniProtKB-ARBA"/>
</dbReference>
<dbReference type="PANTHER" id="PTHR48104:SF30">
    <property type="entry name" value="METACASPASE-1"/>
    <property type="match status" value="1"/>
</dbReference>
<dbReference type="CDD" id="cd00229">
    <property type="entry name" value="SGNH_hydrolase"/>
    <property type="match status" value="1"/>
</dbReference>
<proteinExistence type="predicted"/>
<gene>
    <name evidence="2" type="ORF">ES711_10435</name>
</gene>
<dbReference type="GO" id="GO:0006508">
    <property type="term" value="P:proteolysis"/>
    <property type="evidence" value="ECO:0007669"/>
    <property type="project" value="InterPro"/>
</dbReference>
<dbReference type="InterPro" id="IPR029030">
    <property type="entry name" value="Caspase-like_dom_sf"/>
</dbReference>